<dbReference type="InterPro" id="IPR020843">
    <property type="entry name" value="ER"/>
</dbReference>
<accession>A0ABR3SJR5</accession>
<dbReference type="SUPFAM" id="SSF51735">
    <property type="entry name" value="NAD(P)-binding Rossmann-fold domains"/>
    <property type="match status" value="1"/>
</dbReference>
<sequence>MQTQASQSILSLMSSLVENIKGQHLAAVLHDKGSALSVEHRQTPAPGPAELLVEVRSVALNPIDWKQRASGFHIAGYPTVLGSDVAGIVLSAGPAVPADAPKPGSRIAAFASAFFTEGDPNYGALQTRVIVPAANAVPLPEEMSFDEGALLPMAVATAWSGWYSIGIPRDTSYTPADKKAFLVWGGASSVGGGAVQLAASMGFSVYATASEKHHEYLKTLGAKRLFDYRDEHVVGAIVKAAQADGVHLQLAFDAVGALQSCQEILKELNPNGSAKLASATPLLPDSPKMDGVETNFVLAPTDGEKLTEFFHFVFGVWLKEKLATGEYVPSPRIKVIEGGLESTNKALDELQGGVSGTKLVLHI</sequence>
<keyword evidence="6" id="KW-1185">Reference proteome</keyword>
<dbReference type="SUPFAM" id="SSF50129">
    <property type="entry name" value="GroES-like"/>
    <property type="match status" value="1"/>
</dbReference>
<evidence type="ECO:0000259" key="4">
    <source>
        <dbReference type="SMART" id="SM00829"/>
    </source>
</evidence>
<evidence type="ECO:0000313" key="6">
    <source>
        <dbReference type="Proteomes" id="UP001521116"/>
    </source>
</evidence>
<dbReference type="Pfam" id="PF00107">
    <property type="entry name" value="ADH_zinc_N"/>
    <property type="match status" value="1"/>
</dbReference>
<organism evidence="5 6">
    <name type="scientific">Neofusicoccum ribis</name>
    <dbReference type="NCBI Taxonomy" id="45134"/>
    <lineage>
        <taxon>Eukaryota</taxon>
        <taxon>Fungi</taxon>
        <taxon>Dikarya</taxon>
        <taxon>Ascomycota</taxon>
        <taxon>Pezizomycotina</taxon>
        <taxon>Dothideomycetes</taxon>
        <taxon>Dothideomycetes incertae sedis</taxon>
        <taxon>Botryosphaeriales</taxon>
        <taxon>Botryosphaeriaceae</taxon>
        <taxon>Neofusicoccum</taxon>
    </lineage>
</organism>
<proteinExistence type="inferred from homology"/>
<feature type="domain" description="Enoyl reductase (ER)" evidence="4">
    <location>
        <begin position="33"/>
        <end position="361"/>
    </location>
</feature>
<dbReference type="InterPro" id="IPR013149">
    <property type="entry name" value="ADH-like_C"/>
</dbReference>
<keyword evidence="3" id="KW-0560">Oxidoreductase</keyword>
<gene>
    <name evidence="5" type="ORF">SLS56_008521</name>
</gene>
<dbReference type="Gene3D" id="3.40.50.720">
    <property type="entry name" value="NAD(P)-binding Rossmann-like Domain"/>
    <property type="match status" value="1"/>
</dbReference>
<evidence type="ECO:0000313" key="5">
    <source>
        <dbReference type="EMBL" id="KAL1622913.1"/>
    </source>
</evidence>
<evidence type="ECO:0000256" key="2">
    <source>
        <dbReference type="ARBA" id="ARBA00011245"/>
    </source>
</evidence>
<protein>
    <recommendedName>
        <fullName evidence="4">Enoyl reductase (ER) domain-containing protein</fullName>
    </recommendedName>
</protein>
<dbReference type="PANTHER" id="PTHR45348:SF2">
    <property type="entry name" value="ZINC-TYPE ALCOHOL DEHYDROGENASE-LIKE PROTEIN C2E1P3.01"/>
    <property type="match status" value="1"/>
</dbReference>
<evidence type="ECO:0000256" key="1">
    <source>
        <dbReference type="ARBA" id="ARBA00008072"/>
    </source>
</evidence>
<comment type="similarity">
    <text evidence="1">Belongs to the zinc-containing alcohol dehydrogenase family.</text>
</comment>
<dbReference type="Pfam" id="PF08240">
    <property type="entry name" value="ADH_N"/>
    <property type="match status" value="1"/>
</dbReference>
<reference evidence="5 6" key="1">
    <citation type="submission" date="2024-02" db="EMBL/GenBank/DDBJ databases">
        <title>De novo assembly and annotation of 12 fungi associated with fruit tree decline syndrome in Ontario, Canada.</title>
        <authorList>
            <person name="Sulman M."/>
            <person name="Ellouze W."/>
            <person name="Ilyukhin E."/>
        </authorList>
    </citation>
    <scope>NUCLEOTIDE SEQUENCE [LARGE SCALE GENOMIC DNA]</scope>
    <source>
        <strain evidence="5 6">M1-105</strain>
    </source>
</reference>
<dbReference type="PANTHER" id="PTHR45348">
    <property type="entry name" value="HYPOTHETICAL OXIDOREDUCTASE (EUROFUNG)"/>
    <property type="match status" value="1"/>
</dbReference>
<dbReference type="CDD" id="cd08249">
    <property type="entry name" value="enoyl_reductase_like"/>
    <property type="match status" value="1"/>
</dbReference>
<evidence type="ECO:0000256" key="3">
    <source>
        <dbReference type="ARBA" id="ARBA00023002"/>
    </source>
</evidence>
<dbReference type="Gene3D" id="3.90.180.10">
    <property type="entry name" value="Medium-chain alcohol dehydrogenases, catalytic domain"/>
    <property type="match status" value="1"/>
</dbReference>
<dbReference type="Proteomes" id="UP001521116">
    <property type="component" value="Unassembled WGS sequence"/>
</dbReference>
<name>A0ABR3SJR5_9PEZI</name>
<dbReference type="InterPro" id="IPR036291">
    <property type="entry name" value="NAD(P)-bd_dom_sf"/>
</dbReference>
<dbReference type="InterPro" id="IPR011032">
    <property type="entry name" value="GroES-like_sf"/>
</dbReference>
<dbReference type="EMBL" id="JAJVDC020000128">
    <property type="protein sequence ID" value="KAL1622913.1"/>
    <property type="molecule type" value="Genomic_DNA"/>
</dbReference>
<dbReference type="InterPro" id="IPR013154">
    <property type="entry name" value="ADH-like_N"/>
</dbReference>
<dbReference type="InterPro" id="IPR047122">
    <property type="entry name" value="Trans-enoyl_RdTase-like"/>
</dbReference>
<comment type="subunit">
    <text evidence="2">Monomer.</text>
</comment>
<comment type="caution">
    <text evidence="5">The sequence shown here is derived from an EMBL/GenBank/DDBJ whole genome shotgun (WGS) entry which is preliminary data.</text>
</comment>
<dbReference type="SMART" id="SM00829">
    <property type="entry name" value="PKS_ER"/>
    <property type="match status" value="1"/>
</dbReference>